<evidence type="ECO:0000259" key="6">
    <source>
        <dbReference type="Pfam" id="PF00108"/>
    </source>
</evidence>
<evidence type="ECO:0000256" key="5">
    <source>
        <dbReference type="RuleBase" id="RU003557"/>
    </source>
</evidence>
<name>A0A2N5X5F3_9GAMM</name>
<dbReference type="NCBIfam" id="TIGR01930">
    <property type="entry name" value="AcCoA-C-Actrans"/>
    <property type="match status" value="1"/>
</dbReference>
<dbReference type="OrthoDB" id="8951704at2"/>
<dbReference type="InterPro" id="IPR002155">
    <property type="entry name" value="Thiolase"/>
</dbReference>
<reference evidence="8 9" key="1">
    <citation type="submission" date="2018-01" db="EMBL/GenBank/DDBJ databases">
        <title>The draft genome sequence of Halioglobus lutimaris HF004.</title>
        <authorList>
            <person name="Du Z.-J."/>
            <person name="Shi M.-J."/>
        </authorList>
    </citation>
    <scope>NUCLEOTIDE SEQUENCE [LARGE SCALE GENOMIC DNA]</scope>
    <source>
        <strain evidence="8 9">HF004</strain>
    </source>
</reference>
<accession>A0A2N5X5F3</accession>
<dbReference type="CDD" id="cd00751">
    <property type="entry name" value="thiolase"/>
    <property type="match status" value="1"/>
</dbReference>
<proteinExistence type="inferred from homology"/>
<dbReference type="Gene3D" id="3.40.47.10">
    <property type="match status" value="1"/>
</dbReference>
<dbReference type="SUPFAM" id="SSF53901">
    <property type="entry name" value="Thiolase-like"/>
    <property type="match status" value="2"/>
</dbReference>
<keyword evidence="3 5" id="KW-0012">Acyltransferase</keyword>
<dbReference type="Proteomes" id="UP000235005">
    <property type="component" value="Unassembled WGS sequence"/>
</dbReference>
<dbReference type="AlphaFoldDB" id="A0A2N5X5F3"/>
<evidence type="ECO:0000256" key="1">
    <source>
        <dbReference type="ARBA" id="ARBA00010982"/>
    </source>
</evidence>
<gene>
    <name evidence="8" type="ORF">C0039_06800</name>
</gene>
<feature type="active site" description="Proton acceptor" evidence="4">
    <location>
        <position position="350"/>
    </location>
</feature>
<feature type="active site" description="Proton acceptor" evidence="4">
    <location>
        <position position="380"/>
    </location>
</feature>
<organism evidence="8 9">
    <name type="scientific">Pseudohalioglobus lutimaris</name>
    <dbReference type="NCBI Taxonomy" id="1737061"/>
    <lineage>
        <taxon>Bacteria</taxon>
        <taxon>Pseudomonadati</taxon>
        <taxon>Pseudomonadota</taxon>
        <taxon>Gammaproteobacteria</taxon>
        <taxon>Cellvibrionales</taxon>
        <taxon>Halieaceae</taxon>
        <taxon>Pseudohalioglobus</taxon>
    </lineage>
</organism>
<dbReference type="PROSITE" id="PS00099">
    <property type="entry name" value="THIOLASE_3"/>
    <property type="match status" value="1"/>
</dbReference>
<dbReference type="PANTHER" id="PTHR18919">
    <property type="entry name" value="ACETYL-COA C-ACYLTRANSFERASE"/>
    <property type="match status" value="1"/>
</dbReference>
<dbReference type="PANTHER" id="PTHR18919:SF138">
    <property type="entry name" value="ACETYL-COA C-ACETYLTRANSFERASE"/>
    <property type="match status" value="1"/>
</dbReference>
<evidence type="ECO:0000313" key="9">
    <source>
        <dbReference type="Proteomes" id="UP000235005"/>
    </source>
</evidence>
<dbReference type="InterPro" id="IPR016039">
    <property type="entry name" value="Thiolase-like"/>
</dbReference>
<dbReference type="Pfam" id="PF00108">
    <property type="entry name" value="Thiolase_N"/>
    <property type="match status" value="1"/>
</dbReference>
<comment type="similarity">
    <text evidence="1 5">Belongs to the thiolase-like superfamily. Thiolase family.</text>
</comment>
<keyword evidence="2 5" id="KW-0808">Transferase</keyword>
<dbReference type="PIRSF" id="PIRSF000429">
    <property type="entry name" value="Ac-CoA_Ac_transf"/>
    <property type="match status" value="1"/>
</dbReference>
<evidence type="ECO:0000256" key="2">
    <source>
        <dbReference type="ARBA" id="ARBA00022679"/>
    </source>
</evidence>
<feature type="active site" description="Acyl-thioester intermediate" evidence="4">
    <location>
        <position position="90"/>
    </location>
</feature>
<protein>
    <submittedName>
        <fullName evidence="8">Acetyl-CoA C-acyltransferase</fullName>
        <ecNumber evidence="8">2.3.1.9</ecNumber>
    </submittedName>
</protein>
<dbReference type="RefSeq" id="WP_101517641.1">
    <property type="nucleotide sequence ID" value="NZ_PKUS01000005.1"/>
</dbReference>
<dbReference type="InterPro" id="IPR020617">
    <property type="entry name" value="Thiolase_C"/>
</dbReference>
<sequence length="394" mass="39937">MSSDPVVIASYARTPMGGLLGSLSPVSATALGSVAVKAAVERAGGGAENIDRIYMGCVLPAGLGQAPARQAALDAGLPQSVEATTVNKMCGSGMQSAIMACEALSAGSADVIVAGGMESMSNAPYLLARHRQGARAGHDQVIDSMFLDGLEDAYESGTPMGVFAENNAHNYGFTREEQDAYAIESLTRANAAIAGGAFQEEIAPVSVTTRGGMEDISVDEQPGKAKVDRIPHLKPAFVEGGTITAANSSSISDGAAALVLTRASVAEKLGLSICAKVVATGSHAHEPGLFPTAPGPAMRKALSTAGWEVADVDLFEVNEAFAAVAMIAMHDLAIPYDKINVNGGACALGHPIGASGARILVTLLAALKHRGLRRGVAGICIGGGEATAMAVELA</sequence>
<evidence type="ECO:0000256" key="4">
    <source>
        <dbReference type="PIRSR" id="PIRSR000429-1"/>
    </source>
</evidence>
<dbReference type="InterPro" id="IPR020610">
    <property type="entry name" value="Thiolase_AS"/>
</dbReference>
<dbReference type="GO" id="GO:0003985">
    <property type="term" value="F:acetyl-CoA C-acetyltransferase activity"/>
    <property type="evidence" value="ECO:0007669"/>
    <property type="project" value="UniProtKB-EC"/>
</dbReference>
<keyword evidence="9" id="KW-1185">Reference proteome</keyword>
<comment type="caution">
    <text evidence="8">The sequence shown here is derived from an EMBL/GenBank/DDBJ whole genome shotgun (WGS) entry which is preliminary data.</text>
</comment>
<evidence type="ECO:0000256" key="3">
    <source>
        <dbReference type="ARBA" id="ARBA00023315"/>
    </source>
</evidence>
<dbReference type="InterPro" id="IPR020616">
    <property type="entry name" value="Thiolase_N"/>
</dbReference>
<evidence type="ECO:0000313" key="8">
    <source>
        <dbReference type="EMBL" id="PLW69710.1"/>
    </source>
</evidence>
<feature type="domain" description="Thiolase C-terminal" evidence="7">
    <location>
        <begin position="273"/>
        <end position="392"/>
    </location>
</feature>
<dbReference type="Pfam" id="PF02803">
    <property type="entry name" value="Thiolase_C"/>
    <property type="match status" value="1"/>
</dbReference>
<evidence type="ECO:0000259" key="7">
    <source>
        <dbReference type="Pfam" id="PF02803"/>
    </source>
</evidence>
<dbReference type="EC" id="2.3.1.9" evidence="8"/>
<feature type="domain" description="Thiolase N-terminal" evidence="6">
    <location>
        <begin position="6"/>
        <end position="263"/>
    </location>
</feature>
<dbReference type="EMBL" id="PKUS01000005">
    <property type="protein sequence ID" value="PLW69710.1"/>
    <property type="molecule type" value="Genomic_DNA"/>
</dbReference>